<proteinExistence type="predicted"/>
<dbReference type="InterPro" id="IPR040676">
    <property type="entry name" value="DUF5641"/>
</dbReference>
<dbReference type="PANTHER" id="PTHR31524">
    <property type="match status" value="1"/>
</dbReference>
<dbReference type="PANTHER" id="PTHR31524:SF2">
    <property type="entry name" value="PROTEIN CBG10426"/>
    <property type="match status" value="1"/>
</dbReference>
<evidence type="ECO:0000259" key="3">
    <source>
        <dbReference type="Pfam" id="PF18701"/>
    </source>
</evidence>
<evidence type="ECO:0000313" key="4">
    <source>
        <dbReference type="EMBL" id="KAI1690927.1"/>
    </source>
</evidence>
<keyword evidence="2" id="KW-0812">Transmembrane</keyword>
<organism evidence="4 5">
    <name type="scientific">Ditylenchus destructor</name>
    <dbReference type="NCBI Taxonomy" id="166010"/>
    <lineage>
        <taxon>Eukaryota</taxon>
        <taxon>Metazoa</taxon>
        <taxon>Ecdysozoa</taxon>
        <taxon>Nematoda</taxon>
        <taxon>Chromadorea</taxon>
        <taxon>Rhabditida</taxon>
        <taxon>Tylenchina</taxon>
        <taxon>Tylenchomorpha</taxon>
        <taxon>Sphaerularioidea</taxon>
        <taxon>Anguinidae</taxon>
        <taxon>Anguininae</taxon>
        <taxon>Ditylenchus</taxon>
    </lineage>
</organism>
<evidence type="ECO:0000313" key="5">
    <source>
        <dbReference type="Proteomes" id="UP001201812"/>
    </source>
</evidence>
<evidence type="ECO:0000256" key="1">
    <source>
        <dbReference type="SAM" id="MobiDB-lite"/>
    </source>
</evidence>
<gene>
    <name evidence="4" type="ORF">DdX_22220</name>
</gene>
<feature type="compositionally biased region" description="Low complexity" evidence="1">
    <location>
        <begin position="426"/>
        <end position="464"/>
    </location>
</feature>
<evidence type="ECO:0000256" key="2">
    <source>
        <dbReference type="SAM" id="Phobius"/>
    </source>
</evidence>
<name>A0AAD4MHW1_9BILA</name>
<feature type="region of interest" description="Disordered" evidence="1">
    <location>
        <begin position="792"/>
        <end position="835"/>
    </location>
</feature>
<keyword evidence="2" id="KW-1133">Transmembrane helix</keyword>
<dbReference type="Proteomes" id="UP001201812">
    <property type="component" value="Unassembled WGS sequence"/>
</dbReference>
<protein>
    <recommendedName>
        <fullName evidence="3">DUF5641 domain-containing protein</fullName>
    </recommendedName>
</protein>
<sequence length="835" mass="96204">MYLNSLLNRTTNQSREGISREPKIGELVLIGEEESPRGDWKLGRIAKLIKSKDGIIRTGEVILPNRKCLRRAINHLYPLEIGGEVEQEELHFRVTEDVEPTRRQQPPRRAKNLITKLWKPEIFVTTLLILNSLNQAMCQKPMICHGLLPKTLWRIPELTRCHATAIKKEIYAVKKVTLYKHNRIEYHSSGFLCRLDSSTVRQQTLLNGSPDIREDKNPPEFLSEEECLSMILNKKCAYGTLAKGKHTYQTTNAVEKDPPNRFKSFLMGTDNTVKHNCLLMEIKVFSHHGKPEALTTAADISHCQYQKGNCRTAANEFVVWKPNITQLCEYVPVYKGQALATKSSLIIDDWHLMVTYNISNSTEDCGHRLIKTPQGLAIEFVPEKVTLQRNPRFHAPPVTQTTTQRPTQTTARKWITRAQTTRALPTRAPTTKATTTRATTRLTTPKATTRSTTTPKATTRSNTPAKKRRIYKVTKAPLKRKTVMKQIASNRSYNRTKRQLNIDESEAGELQYMEHSTIKLMRQMALTICSIINDQALLLEKLIYDNPTAFLKKLLNKDNLVAKILNKDLAEVELCHTFNSSEYELQPNPFNCSIPVKLTQYKDTIWYLDRSTHELHQDYTRAMEETCDNQMFISLEGSLYEYSRQTGRITPTSQQISTNATHEENWEFLNKDIIFRDVIIRDTLNVQEEVIAEMEKTNEGLTEVLVTDQTIPGHHHTLEEDIWDIWVFHYLKRIWIAWVTAICILETYGAISAILALCKGRYQRPTTVIREQPSVRFRPQEEEIELIDRPRRFSRQSRSRARSTSPEIARPLRRNGPQGSTRSLVGMLMQKNEDE</sequence>
<dbReference type="AlphaFoldDB" id="A0AAD4MHW1"/>
<accession>A0AAD4MHW1</accession>
<dbReference type="Pfam" id="PF18701">
    <property type="entry name" value="DUF5641"/>
    <property type="match status" value="1"/>
</dbReference>
<feature type="compositionally biased region" description="Basic residues" evidence="1">
    <location>
        <begin position="792"/>
        <end position="801"/>
    </location>
</feature>
<dbReference type="EMBL" id="JAKKPZ010001050">
    <property type="protein sequence ID" value="KAI1690927.1"/>
    <property type="molecule type" value="Genomic_DNA"/>
</dbReference>
<feature type="transmembrane region" description="Helical" evidence="2">
    <location>
        <begin position="735"/>
        <end position="757"/>
    </location>
</feature>
<keyword evidence="2" id="KW-0472">Membrane</keyword>
<feature type="region of interest" description="Disordered" evidence="1">
    <location>
        <begin position="426"/>
        <end position="466"/>
    </location>
</feature>
<reference evidence="4" key="1">
    <citation type="submission" date="2022-01" db="EMBL/GenBank/DDBJ databases">
        <title>Genome Sequence Resource for Two Populations of Ditylenchus destructor, the Migratory Endoparasitic Phytonematode.</title>
        <authorList>
            <person name="Zhang H."/>
            <person name="Lin R."/>
            <person name="Xie B."/>
        </authorList>
    </citation>
    <scope>NUCLEOTIDE SEQUENCE</scope>
    <source>
        <strain evidence="4">BazhouSP</strain>
    </source>
</reference>
<feature type="domain" description="DUF5641" evidence="3">
    <location>
        <begin position="2"/>
        <end position="79"/>
    </location>
</feature>
<keyword evidence="5" id="KW-1185">Reference proteome</keyword>
<comment type="caution">
    <text evidence="4">The sequence shown here is derived from an EMBL/GenBank/DDBJ whole genome shotgun (WGS) entry which is preliminary data.</text>
</comment>